<name>K1LC02_CECL9</name>
<protein>
    <submittedName>
        <fullName evidence="1">Uncharacterized protein</fullName>
    </submittedName>
</protein>
<comment type="caution">
    <text evidence="1">The sequence shown here is derived from an EMBL/GenBank/DDBJ whole genome shotgun (WGS) entry which is preliminary data.</text>
</comment>
<reference evidence="1 2" key="1">
    <citation type="journal article" date="2012" name="J. Bacteriol.">
        <title>Draft Genome Sequence of Cecembia lonarensis Strain LW9T, Isolated from Lonar Lake, a Haloalkaline Lake in India.</title>
        <authorList>
            <person name="Shivaji S."/>
            <person name="Ara S."/>
            <person name="Singh A."/>
            <person name="Pinnaka A.K."/>
        </authorList>
    </citation>
    <scope>NUCLEOTIDE SEQUENCE [LARGE SCALE GENOMIC DNA]</scope>
    <source>
        <strain evidence="1 2">LW9</strain>
    </source>
</reference>
<dbReference type="Proteomes" id="UP000004478">
    <property type="component" value="Unassembled WGS sequence"/>
</dbReference>
<accession>K1LC02</accession>
<proteinExistence type="predicted"/>
<evidence type="ECO:0000313" key="1">
    <source>
        <dbReference type="EMBL" id="EKB47873.1"/>
    </source>
</evidence>
<dbReference type="EMBL" id="AMGM01000084">
    <property type="protein sequence ID" value="EKB47873.1"/>
    <property type="molecule type" value="Genomic_DNA"/>
</dbReference>
<keyword evidence="2" id="KW-1185">Reference proteome</keyword>
<evidence type="ECO:0000313" key="2">
    <source>
        <dbReference type="Proteomes" id="UP000004478"/>
    </source>
</evidence>
<organism evidence="1 2">
    <name type="scientific">Cecembia lonarensis (strain CCUG 58316 / KCTC 22772 / LW9)</name>
    <dbReference type="NCBI Taxonomy" id="1225176"/>
    <lineage>
        <taxon>Bacteria</taxon>
        <taxon>Pseudomonadati</taxon>
        <taxon>Bacteroidota</taxon>
        <taxon>Cytophagia</taxon>
        <taxon>Cytophagales</taxon>
        <taxon>Cyclobacteriaceae</taxon>
        <taxon>Cecembia</taxon>
    </lineage>
</organism>
<dbReference type="OrthoDB" id="838897at2"/>
<dbReference type="AlphaFoldDB" id="K1LC02"/>
<dbReference type="PROSITE" id="PS51257">
    <property type="entry name" value="PROKAR_LIPOPROTEIN"/>
    <property type="match status" value="1"/>
</dbReference>
<gene>
    <name evidence="1" type="ORF">B879_03519</name>
</gene>
<sequence length="267" mass="30431">MFSRPIILISIIALISCNPDIDRDITTDLQVEGREVFRISLALEESYFLALQNLESYRNADTLSLPGCPDIQINEAERMVTLDFDVERECPSTFSVERKGKIHLQFLQTGTFERTTRMTYEDYQVKNFRIEGTREFRQLLNLNRRSEQFSDLLILDSFGSSSRISGDYDFTISFENGTVTAFEVTGRLNGRNITGRPLQMTPVSPKKYSIACIRSGQHLPFAGSETWQIFRTATMATAHNLNYESSTDCSNKAVINLSDGRQVIFEQ</sequence>